<keyword evidence="2" id="KW-1185">Reference proteome</keyword>
<dbReference type="AlphaFoldDB" id="A0AA39Y9Q4"/>
<sequence>MEPIFSIEDAGEAPPPAPPLARVELLPAEIRRSILFCIDDLEDLRAMVLASRAYRAQYLLERKRYLCQTLKASLGTVLVDAYAVQDATSTPYTSPEDVRSFLKTYATMHITPRQTRPSTRFVLEDHATESDVVSMAAFYRGCMRTLPETFVTLFHQTFKPQFEACTLSATERLRLLRGLYRFHLYCILFGNVPFAQENPKALDSRRGATCRDLSSEDKMEMFFLTFPPWEAEEIASIHCVIQLEYDSVLDKVKEDFHRDHSRFSYWNDMYTPPGAWPYPTCQDDYAEGMPSRGIQVFHQILTSNSHDKLVELVDKYSVRAYNFFQDAVNDNGNLEIEEVDDDQAVISFTYDTEERAPLAWVRMAKGIYRADGFGNQVPDNLKEWGIVFWDSERLDRANLDDDEYALYSWFY</sequence>
<accession>A0AA39Y9Q4</accession>
<evidence type="ECO:0000313" key="1">
    <source>
        <dbReference type="EMBL" id="KAK0648647.1"/>
    </source>
</evidence>
<protein>
    <submittedName>
        <fullName evidence="1">Uncharacterized protein</fullName>
    </submittedName>
</protein>
<name>A0AA39Y9Q4_9PEZI</name>
<reference evidence="1" key="1">
    <citation type="submission" date="2023-06" db="EMBL/GenBank/DDBJ databases">
        <title>Genome-scale phylogeny and comparative genomics of the fungal order Sordariales.</title>
        <authorList>
            <consortium name="Lawrence Berkeley National Laboratory"/>
            <person name="Hensen N."/>
            <person name="Bonometti L."/>
            <person name="Westerberg I."/>
            <person name="Brannstrom I.O."/>
            <person name="Guillou S."/>
            <person name="Cros-Aarteil S."/>
            <person name="Calhoun S."/>
            <person name="Haridas S."/>
            <person name="Kuo A."/>
            <person name="Mondo S."/>
            <person name="Pangilinan J."/>
            <person name="Riley R."/>
            <person name="Labutti K."/>
            <person name="Andreopoulos B."/>
            <person name="Lipzen A."/>
            <person name="Chen C."/>
            <person name="Yanf M."/>
            <person name="Daum C."/>
            <person name="Ng V."/>
            <person name="Clum A."/>
            <person name="Steindorff A."/>
            <person name="Ohm R."/>
            <person name="Martin F."/>
            <person name="Silar P."/>
            <person name="Natvig D."/>
            <person name="Lalanne C."/>
            <person name="Gautier V."/>
            <person name="Ament-Velasquez S.L."/>
            <person name="Kruys A."/>
            <person name="Hutchinson M.I."/>
            <person name="Powell A.J."/>
            <person name="Barry K."/>
            <person name="Miller A.N."/>
            <person name="Grigoriev I.V."/>
            <person name="Debuchy R."/>
            <person name="Gladieux P."/>
            <person name="Thoren M.H."/>
            <person name="Johannesson H."/>
        </authorList>
    </citation>
    <scope>NUCLEOTIDE SEQUENCE</scope>
    <source>
        <strain evidence="1">SMH2532-1</strain>
    </source>
</reference>
<dbReference type="EMBL" id="JAULSV010000003">
    <property type="protein sequence ID" value="KAK0648647.1"/>
    <property type="molecule type" value="Genomic_DNA"/>
</dbReference>
<proteinExistence type="predicted"/>
<gene>
    <name evidence="1" type="ORF">B0T16DRAFT_117916</name>
</gene>
<organism evidence="1 2">
    <name type="scientific">Cercophora newfieldiana</name>
    <dbReference type="NCBI Taxonomy" id="92897"/>
    <lineage>
        <taxon>Eukaryota</taxon>
        <taxon>Fungi</taxon>
        <taxon>Dikarya</taxon>
        <taxon>Ascomycota</taxon>
        <taxon>Pezizomycotina</taxon>
        <taxon>Sordariomycetes</taxon>
        <taxon>Sordariomycetidae</taxon>
        <taxon>Sordariales</taxon>
        <taxon>Lasiosphaeriaceae</taxon>
        <taxon>Cercophora</taxon>
    </lineage>
</organism>
<dbReference type="Proteomes" id="UP001174936">
    <property type="component" value="Unassembled WGS sequence"/>
</dbReference>
<comment type="caution">
    <text evidence="1">The sequence shown here is derived from an EMBL/GenBank/DDBJ whole genome shotgun (WGS) entry which is preliminary data.</text>
</comment>
<evidence type="ECO:0000313" key="2">
    <source>
        <dbReference type="Proteomes" id="UP001174936"/>
    </source>
</evidence>